<keyword evidence="7" id="KW-0693">Viral RNA replication</keyword>
<evidence type="ECO:0000256" key="2">
    <source>
        <dbReference type="ARBA" id="ARBA00022484"/>
    </source>
</evidence>
<comment type="catalytic activity">
    <reaction evidence="6 7">
        <text>RNA(n) + a ribonucleoside 5'-triphosphate = RNA(n+1) + diphosphate</text>
        <dbReference type="Rhea" id="RHEA:21248"/>
        <dbReference type="Rhea" id="RHEA-COMP:14527"/>
        <dbReference type="Rhea" id="RHEA-COMP:17342"/>
        <dbReference type="ChEBI" id="CHEBI:33019"/>
        <dbReference type="ChEBI" id="CHEBI:61557"/>
        <dbReference type="ChEBI" id="CHEBI:140395"/>
        <dbReference type="EC" id="2.7.7.48"/>
    </reaction>
</comment>
<dbReference type="GO" id="GO:0003723">
    <property type="term" value="F:RNA binding"/>
    <property type="evidence" value="ECO:0007669"/>
    <property type="project" value="InterPro"/>
</dbReference>
<proteinExistence type="predicted"/>
<dbReference type="KEGG" id="vg:26855147"/>
<dbReference type="Pfam" id="PF02123">
    <property type="entry name" value="RdRP_4"/>
    <property type="match status" value="1"/>
</dbReference>
<dbReference type="RefSeq" id="YP_009229915.1">
    <property type="nucleotide sequence ID" value="NC_029302.1"/>
</dbReference>
<feature type="region of interest" description="Disordered" evidence="8">
    <location>
        <begin position="32"/>
        <end position="68"/>
    </location>
</feature>
<dbReference type="SUPFAM" id="SSF56672">
    <property type="entry name" value="DNA/RNA polymerases"/>
    <property type="match status" value="1"/>
</dbReference>
<evidence type="ECO:0000256" key="3">
    <source>
        <dbReference type="ARBA" id="ARBA00022679"/>
    </source>
</evidence>
<dbReference type="OrthoDB" id="4479at10239"/>
<evidence type="ECO:0000256" key="4">
    <source>
        <dbReference type="ARBA" id="ARBA00022695"/>
    </source>
</evidence>
<evidence type="ECO:0000256" key="7">
    <source>
        <dbReference type="RuleBase" id="RU364050"/>
    </source>
</evidence>
<dbReference type="GO" id="GO:0006351">
    <property type="term" value="P:DNA-templated transcription"/>
    <property type="evidence" value="ECO:0007669"/>
    <property type="project" value="InterPro"/>
</dbReference>
<sequence>MVTIRHTGDSIRYARIPVRRIFEVRDRNQSSCSDRTFRRKDSSTKRRRSRAKSRLPQPNIRPANDEYSTGRFTGVNDRGFFRYLDTGVYDLYSSIRYKNLQLGSLDMLSNVDFTEKVHLTIDSSENIVNLMRTEFTHLDDWETAIDYKTPIKLKALKPLEGWGLSGWGYGLRLALDVVSDDTAGVMFEVITSIHNRKLDPREVFKKISSEAKLGGVSFSSKWEEYVNWELLGGYQGLSESEMAAEVRKQVTIPAASSLMGKPVITRLEEILMPLKGTVKEETTFENFLLCRDLWAKGTSGYIGSKMKIGSTKLDIAIAADNDKIKLIASQPFQNRPFIKSEPGKARPVVNSNMSCYLAMEYLWIHIEPKLRRVFSQNLSMFDGVDEKGKLWAQMAAESTKLNEIHVPLDYSRFDSTISRDIVIRTCELLLDIANLDDNWKKEFMFRFKNQTVEIPGYGVVLWNNSVLSGWRFTALIDSLVNWAILKSAGGIASGVGIKVQGDDVKISFTTISRAEEVVENINRLGFEINPGKVFCSRKRDEYLRMVSQDGKTKGYVIRALPKIVFNAPQENSSVSWGEKTRGVVDKWVRVISRGGNRVRSEYWMMRDLCGLTGESKKLLKDWLSTPATVGGAGYFPDGNNWITLKVEVESISDRVRGLDPAEFWRKKVKQQLEEKSKFYSFGEVRLVGSRGSWVQVEGKGRRENVPSLRISREKRFDPFVNAKLEMAINDKDWEEVRSLIDNKLLFDELMKEVPRWILVDILSGKMKWVHPPTLINNKEITATICKQASALVYDKFRRYHGVRSKDVLLGFQLGAEQWIRGVANGLTNILQ</sequence>
<evidence type="ECO:0000256" key="8">
    <source>
        <dbReference type="SAM" id="MobiDB-lite"/>
    </source>
</evidence>
<dbReference type="EMBL" id="KT725636">
    <property type="protein sequence ID" value="AME30135.1"/>
    <property type="molecule type" value="Genomic_RNA"/>
</dbReference>
<keyword evidence="5 7" id="KW-0547">Nucleotide-binding</keyword>
<organism evidence="9 10">
    <name type="scientific">Piscine myocarditis-like virus</name>
    <dbReference type="NCBI Taxonomy" id="1798085"/>
    <lineage>
        <taxon>Viruses</taxon>
        <taxon>Riboviria</taxon>
        <taxon>Orthornavirae</taxon>
        <taxon>Duplornaviricota</taxon>
        <taxon>Chrymotiviricetes</taxon>
        <taxon>Ghabrivirales</taxon>
        <taxon>Betatotivirineae</taxon>
        <taxon>Pistolviridae</taxon>
        <taxon>Pistolvirus</taxon>
        <taxon>Pistolvirus ni</taxon>
    </lineage>
</organism>
<keyword evidence="4 7" id="KW-0548">Nucleotidyltransferase</keyword>
<reference evidence="9 10" key="1">
    <citation type="submission" date="2015-09" db="EMBL/GenBank/DDBJ databases">
        <title>Detection and molecular characterization of a novel piscine myocarditis-like virus from baitfish in the USA.</title>
        <authorList>
            <person name="Mor S.K."/>
            <person name="Phelps N.B.D."/>
        </authorList>
    </citation>
    <scope>NUCLEOTIDE SEQUENCE [LARGE SCALE GENOMIC DNA]</scope>
    <source>
        <strain evidence="9">Golden shiner/PMCLV/USA/MN/2014</strain>
    </source>
</reference>
<evidence type="ECO:0000256" key="6">
    <source>
        <dbReference type="ARBA" id="ARBA00048744"/>
    </source>
</evidence>
<dbReference type="GO" id="GO:0003968">
    <property type="term" value="F:RNA-directed RNA polymerase activity"/>
    <property type="evidence" value="ECO:0007669"/>
    <property type="project" value="UniProtKB-KW"/>
</dbReference>
<keyword evidence="10" id="KW-1185">Reference proteome</keyword>
<feature type="compositionally biased region" description="Basic and acidic residues" evidence="8">
    <location>
        <begin position="35"/>
        <end position="44"/>
    </location>
</feature>
<accession>A0A125SJD2</accession>
<keyword evidence="2 7" id="KW-0696">RNA-directed RNA polymerase</keyword>
<keyword evidence="3 7" id="KW-0808">Transferase</keyword>
<protein>
    <recommendedName>
        <fullName evidence="1 7">RNA-directed RNA polymerase</fullName>
        <ecNumber evidence="1 7">2.7.7.48</ecNumber>
    </recommendedName>
</protein>
<dbReference type="EC" id="2.7.7.48" evidence="1 7"/>
<evidence type="ECO:0000256" key="1">
    <source>
        <dbReference type="ARBA" id="ARBA00012494"/>
    </source>
</evidence>
<evidence type="ECO:0000313" key="10">
    <source>
        <dbReference type="Proteomes" id="UP000202957"/>
    </source>
</evidence>
<dbReference type="GO" id="GO:0000166">
    <property type="term" value="F:nucleotide binding"/>
    <property type="evidence" value="ECO:0007669"/>
    <property type="project" value="UniProtKB-KW"/>
</dbReference>
<evidence type="ECO:0000256" key="5">
    <source>
        <dbReference type="ARBA" id="ARBA00022741"/>
    </source>
</evidence>
<dbReference type="GeneID" id="26855147"/>
<dbReference type="Proteomes" id="UP000202957">
    <property type="component" value="Segment"/>
</dbReference>
<name>A0A125SJD2_9VIRU</name>
<dbReference type="InterPro" id="IPR001795">
    <property type="entry name" value="RNA-dir_pol_luteovirus"/>
</dbReference>
<evidence type="ECO:0000313" key="9">
    <source>
        <dbReference type="EMBL" id="AME30135.1"/>
    </source>
</evidence>
<dbReference type="InterPro" id="IPR043502">
    <property type="entry name" value="DNA/RNA_pol_sf"/>
</dbReference>